<dbReference type="InterPro" id="IPR006143">
    <property type="entry name" value="RND_pump_MFP"/>
</dbReference>
<dbReference type="GO" id="GO:0015562">
    <property type="term" value="F:efflux transmembrane transporter activity"/>
    <property type="evidence" value="ECO:0007669"/>
    <property type="project" value="TreeGrafter"/>
</dbReference>
<dbReference type="Proteomes" id="UP001196509">
    <property type="component" value="Unassembled WGS sequence"/>
</dbReference>
<dbReference type="EMBL" id="JAICBX010000002">
    <property type="protein sequence ID" value="MBW8637456.1"/>
    <property type="molecule type" value="Genomic_DNA"/>
</dbReference>
<evidence type="ECO:0000313" key="4">
    <source>
        <dbReference type="Proteomes" id="UP001196509"/>
    </source>
</evidence>
<dbReference type="FunFam" id="2.40.30.170:FF:000010">
    <property type="entry name" value="Efflux RND transporter periplasmic adaptor subunit"/>
    <property type="match status" value="1"/>
</dbReference>
<dbReference type="PANTHER" id="PTHR30469:SF11">
    <property type="entry name" value="BLL4320 PROTEIN"/>
    <property type="match status" value="1"/>
</dbReference>
<dbReference type="Gene3D" id="1.10.287.470">
    <property type="entry name" value="Helix hairpin bin"/>
    <property type="match status" value="1"/>
</dbReference>
<dbReference type="Gene3D" id="2.40.420.20">
    <property type="match status" value="1"/>
</dbReference>
<organism evidence="3 4">
    <name type="scientific">Flavimaribacter sediminis</name>
    <dbReference type="NCBI Taxonomy" id="2865987"/>
    <lineage>
        <taxon>Bacteria</taxon>
        <taxon>Pseudomonadati</taxon>
        <taxon>Pseudomonadota</taxon>
        <taxon>Alphaproteobacteria</taxon>
        <taxon>Hyphomicrobiales</taxon>
        <taxon>Rhizobiaceae</taxon>
        <taxon>Flavimaribacter</taxon>
    </lineage>
</organism>
<comment type="caution">
    <text evidence="3">The sequence shown here is derived from an EMBL/GenBank/DDBJ whole genome shotgun (WGS) entry which is preliminary data.</text>
</comment>
<accession>A0AAE2ZMF0</accession>
<dbReference type="AlphaFoldDB" id="A0AAE2ZMF0"/>
<sequence>MIKRFIIAIILLAIVVGGIVGFNMFRDQAIEQFFANMQAPPVTVSTMEVEPVTWNPGIMAIGTVGASKGVDLTVETTGVVRDILFDANQHVEKGTVLVQLDDDVQRADLNSVEAQAALDRQTLERVQQLRERGVNSQVSVTNAQATAAVSAALSTKAQAVLDQKQVKAPFSGTTGIPRVDPGQYVSPGTVIATLQDLDTMRVDFTVPEQRFDDLEIGQNVVFGITADDMPFTGSITGIDPKVDPVTRMVSVRAIITNPDGKLNPGQFVQVRVKLPEEENILAIPQTALITSLYGDYVYRVSNAEDADGDAAGAEGDAPARLIAKQIFVKPGRRSRGWVEIAEGVSAGDTVVTAGQNRLSNGATVTVDNAINPGVVATGNTDAE</sequence>
<evidence type="ECO:0000256" key="1">
    <source>
        <dbReference type="ARBA" id="ARBA00009477"/>
    </source>
</evidence>
<feature type="domain" description="CusB-like beta-barrel" evidence="2">
    <location>
        <begin position="202"/>
        <end position="273"/>
    </location>
</feature>
<gene>
    <name evidence="3" type="ORF">K1W69_09675</name>
</gene>
<comment type="similarity">
    <text evidence="1">Belongs to the membrane fusion protein (MFP) (TC 8.A.1) family.</text>
</comment>
<evidence type="ECO:0000259" key="2">
    <source>
        <dbReference type="Pfam" id="PF25954"/>
    </source>
</evidence>
<dbReference type="GO" id="GO:1990281">
    <property type="term" value="C:efflux pump complex"/>
    <property type="evidence" value="ECO:0007669"/>
    <property type="project" value="TreeGrafter"/>
</dbReference>
<protein>
    <submittedName>
        <fullName evidence="3">Efflux RND transporter periplasmic adaptor subunit</fullName>
    </submittedName>
</protein>
<evidence type="ECO:0000313" key="3">
    <source>
        <dbReference type="EMBL" id="MBW8637456.1"/>
    </source>
</evidence>
<dbReference type="InterPro" id="IPR058792">
    <property type="entry name" value="Beta-barrel_RND_2"/>
</dbReference>
<dbReference type="SUPFAM" id="SSF111369">
    <property type="entry name" value="HlyD-like secretion proteins"/>
    <property type="match status" value="1"/>
</dbReference>
<dbReference type="Gene3D" id="2.40.50.100">
    <property type="match status" value="1"/>
</dbReference>
<proteinExistence type="inferred from homology"/>
<dbReference type="NCBIfam" id="TIGR01730">
    <property type="entry name" value="RND_mfp"/>
    <property type="match status" value="1"/>
</dbReference>
<dbReference type="Pfam" id="PF25954">
    <property type="entry name" value="Beta-barrel_RND_2"/>
    <property type="match status" value="1"/>
</dbReference>
<keyword evidence="4" id="KW-1185">Reference proteome</keyword>
<dbReference type="Gene3D" id="2.40.30.170">
    <property type="match status" value="1"/>
</dbReference>
<name>A0AAE2ZMF0_9HYPH</name>
<dbReference type="PANTHER" id="PTHR30469">
    <property type="entry name" value="MULTIDRUG RESISTANCE PROTEIN MDTA"/>
    <property type="match status" value="1"/>
</dbReference>
<dbReference type="RefSeq" id="WP_220228159.1">
    <property type="nucleotide sequence ID" value="NZ_JAICBX010000002.1"/>
</dbReference>
<reference evidence="3" key="1">
    <citation type="submission" date="2021-08" db="EMBL/GenBank/DDBJ databases">
        <title>Hoeflea bacterium WL0058 sp. nov., isolated from the sediment.</title>
        <authorList>
            <person name="Wang L."/>
            <person name="Zhang D."/>
        </authorList>
    </citation>
    <scope>NUCLEOTIDE SEQUENCE</scope>
    <source>
        <strain evidence="3">WL0058</strain>
    </source>
</reference>